<comment type="caution">
    <text evidence="2">The sequence shown here is derived from an EMBL/GenBank/DDBJ whole genome shotgun (WGS) entry which is preliminary data.</text>
</comment>
<evidence type="ECO:0000313" key="2">
    <source>
        <dbReference type="EMBL" id="KAJ8335511.1"/>
    </source>
</evidence>
<evidence type="ECO:0000313" key="3">
    <source>
        <dbReference type="Proteomes" id="UP001152622"/>
    </source>
</evidence>
<proteinExistence type="predicted"/>
<name>A0A9Q1EB36_SYNKA</name>
<sequence length="100" mass="11160">MDGGYRAGIVSTDRSKRWALGRRGEHRRSRAAERAAEVKTPARTRAFGARPDGNDHAEREEADDTDATRRCLLRFPAADRRHGPGRRAGARSPARQERPA</sequence>
<gene>
    <name evidence="2" type="ORF">SKAU_G00388530</name>
</gene>
<organism evidence="2 3">
    <name type="scientific">Synaphobranchus kaupii</name>
    <name type="common">Kaup's arrowtooth eel</name>
    <dbReference type="NCBI Taxonomy" id="118154"/>
    <lineage>
        <taxon>Eukaryota</taxon>
        <taxon>Metazoa</taxon>
        <taxon>Chordata</taxon>
        <taxon>Craniata</taxon>
        <taxon>Vertebrata</taxon>
        <taxon>Euteleostomi</taxon>
        <taxon>Actinopterygii</taxon>
        <taxon>Neopterygii</taxon>
        <taxon>Teleostei</taxon>
        <taxon>Anguilliformes</taxon>
        <taxon>Synaphobranchidae</taxon>
        <taxon>Synaphobranchus</taxon>
    </lineage>
</organism>
<reference evidence="2" key="1">
    <citation type="journal article" date="2023" name="Science">
        <title>Genome structures resolve the early diversification of teleost fishes.</title>
        <authorList>
            <person name="Parey E."/>
            <person name="Louis A."/>
            <person name="Montfort J."/>
            <person name="Bouchez O."/>
            <person name="Roques C."/>
            <person name="Iampietro C."/>
            <person name="Lluch J."/>
            <person name="Castinel A."/>
            <person name="Donnadieu C."/>
            <person name="Desvignes T."/>
            <person name="Floi Bucao C."/>
            <person name="Jouanno E."/>
            <person name="Wen M."/>
            <person name="Mejri S."/>
            <person name="Dirks R."/>
            <person name="Jansen H."/>
            <person name="Henkel C."/>
            <person name="Chen W.J."/>
            <person name="Zahm M."/>
            <person name="Cabau C."/>
            <person name="Klopp C."/>
            <person name="Thompson A.W."/>
            <person name="Robinson-Rechavi M."/>
            <person name="Braasch I."/>
            <person name="Lecointre G."/>
            <person name="Bobe J."/>
            <person name="Postlethwait J.H."/>
            <person name="Berthelot C."/>
            <person name="Roest Crollius H."/>
            <person name="Guiguen Y."/>
        </authorList>
    </citation>
    <scope>NUCLEOTIDE SEQUENCE</scope>
    <source>
        <strain evidence="2">WJC10195</strain>
    </source>
</reference>
<accession>A0A9Q1EB36</accession>
<protein>
    <submittedName>
        <fullName evidence="2">Uncharacterized protein</fullName>
    </submittedName>
</protein>
<keyword evidence="3" id="KW-1185">Reference proteome</keyword>
<feature type="compositionally biased region" description="Basic residues" evidence="1">
    <location>
        <begin position="17"/>
        <end position="29"/>
    </location>
</feature>
<feature type="region of interest" description="Disordered" evidence="1">
    <location>
        <begin position="1"/>
        <end position="100"/>
    </location>
</feature>
<dbReference type="EMBL" id="JAINUF010000020">
    <property type="protein sequence ID" value="KAJ8335511.1"/>
    <property type="molecule type" value="Genomic_DNA"/>
</dbReference>
<dbReference type="AlphaFoldDB" id="A0A9Q1EB36"/>
<dbReference type="Proteomes" id="UP001152622">
    <property type="component" value="Chromosome 20"/>
</dbReference>
<evidence type="ECO:0000256" key="1">
    <source>
        <dbReference type="SAM" id="MobiDB-lite"/>
    </source>
</evidence>